<dbReference type="GO" id="GO:0005249">
    <property type="term" value="F:voltage-gated potassium channel activity"/>
    <property type="evidence" value="ECO:0007669"/>
    <property type="project" value="TreeGrafter"/>
</dbReference>
<dbReference type="EMBL" id="CP000478">
    <property type="protein sequence ID" value="ABK19696.1"/>
    <property type="molecule type" value="Genomic_DNA"/>
</dbReference>
<dbReference type="PROSITE" id="PS50042">
    <property type="entry name" value="CNMP_BINDING_3"/>
    <property type="match status" value="1"/>
</dbReference>
<dbReference type="SUPFAM" id="SSF51206">
    <property type="entry name" value="cAMP-binding domain-like"/>
    <property type="match status" value="1"/>
</dbReference>
<dbReference type="InterPro" id="IPR000595">
    <property type="entry name" value="cNMP-bd_dom"/>
</dbReference>
<organism evidence="2 3">
    <name type="scientific">Syntrophobacter fumaroxidans (strain DSM 10017 / MPOB)</name>
    <dbReference type="NCBI Taxonomy" id="335543"/>
    <lineage>
        <taxon>Bacteria</taxon>
        <taxon>Pseudomonadati</taxon>
        <taxon>Thermodesulfobacteriota</taxon>
        <taxon>Syntrophobacteria</taxon>
        <taxon>Syntrophobacterales</taxon>
        <taxon>Syntrophobacteraceae</taxon>
        <taxon>Syntrophobacter</taxon>
    </lineage>
</organism>
<name>A0LQJ4_SYNFM</name>
<dbReference type="Proteomes" id="UP000001784">
    <property type="component" value="Chromosome"/>
</dbReference>
<dbReference type="RefSeq" id="WP_011700809.1">
    <property type="nucleotide sequence ID" value="NC_008554.1"/>
</dbReference>
<dbReference type="InterPro" id="IPR051413">
    <property type="entry name" value="K/Na_HCN_channel"/>
</dbReference>
<dbReference type="AlphaFoldDB" id="A0LQJ4"/>
<gene>
    <name evidence="2" type="ordered locus">Sfum_4030</name>
</gene>
<reference evidence="2 3" key="1">
    <citation type="submission" date="2006-10" db="EMBL/GenBank/DDBJ databases">
        <title>Complete sequence of Syntrophobacter fumaroxidans MPOB.</title>
        <authorList>
            <consortium name="US DOE Joint Genome Institute"/>
            <person name="Copeland A."/>
            <person name="Lucas S."/>
            <person name="Lapidus A."/>
            <person name="Barry K."/>
            <person name="Detter J.C."/>
            <person name="Glavina del Rio T."/>
            <person name="Hammon N."/>
            <person name="Israni S."/>
            <person name="Pitluck S."/>
            <person name="Goltsman E.G."/>
            <person name="Martinez M."/>
            <person name="Schmutz J."/>
            <person name="Larimer F."/>
            <person name="Land M."/>
            <person name="Hauser L."/>
            <person name="Kyrpides N."/>
            <person name="Kim E."/>
            <person name="Boone D.R."/>
            <person name="Brockman F."/>
            <person name="Culley D."/>
            <person name="Ferry J."/>
            <person name="Gunsalus R."/>
            <person name="McInerney M.J."/>
            <person name="Morrison M."/>
            <person name="Plugge C."/>
            <person name="Rohlin L."/>
            <person name="Scholten J."/>
            <person name="Sieber J."/>
            <person name="Stams A.J.M."/>
            <person name="Worm P."/>
            <person name="Henstra A.M."/>
            <person name="Richardson P."/>
        </authorList>
    </citation>
    <scope>NUCLEOTIDE SEQUENCE [LARGE SCALE GENOMIC DNA]</scope>
    <source>
        <strain evidence="3">DSM 10017 / MPOB</strain>
    </source>
</reference>
<dbReference type="InParanoid" id="A0LQJ4"/>
<proteinExistence type="predicted"/>
<dbReference type="HOGENOM" id="CLU_075053_16_3_7"/>
<dbReference type="STRING" id="335543.Sfum_4030"/>
<dbReference type="PANTHER" id="PTHR45689:SF5">
    <property type="entry name" value="I[[H]] CHANNEL, ISOFORM E"/>
    <property type="match status" value="1"/>
</dbReference>
<evidence type="ECO:0000313" key="3">
    <source>
        <dbReference type="Proteomes" id="UP000001784"/>
    </source>
</evidence>
<dbReference type="CDD" id="cd00038">
    <property type="entry name" value="CAP_ED"/>
    <property type="match status" value="1"/>
</dbReference>
<dbReference type="eggNOG" id="COG0664">
    <property type="taxonomic scope" value="Bacteria"/>
</dbReference>
<protein>
    <submittedName>
        <fullName evidence="2">Cyclic nucleotide-binding protein</fullName>
    </submittedName>
</protein>
<keyword evidence="3" id="KW-1185">Reference proteome</keyword>
<dbReference type="InterPro" id="IPR014710">
    <property type="entry name" value="RmlC-like_jellyroll"/>
</dbReference>
<evidence type="ECO:0000313" key="2">
    <source>
        <dbReference type="EMBL" id="ABK19696.1"/>
    </source>
</evidence>
<dbReference type="GO" id="GO:0003254">
    <property type="term" value="P:regulation of membrane depolarization"/>
    <property type="evidence" value="ECO:0007669"/>
    <property type="project" value="TreeGrafter"/>
</dbReference>
<dbReference type="Gene3D" id="2.60.120.10">
    <property type="entry name" value="Jelly Rolls"/>
    <property type="match status" value="1"/>
</dbReference>
<dbReference type="GO" id="GO:0035725">
    <property type="term" value="P:sodium ion transmembrane transport"/>
    <property type="evidence" value="ECO:0007669"/>
    <property type="project" value="TreeGrafter"/>
</dbReference>
<dbReference type="PANTHER" id="PTHR45689">
    <property type="entry name" value="I[[H]] CHANNEL, ISOFORM E"/>
    <property type="match status" value="1"/>
</dbReference>
<sequence length="173" mass="19677">MNSYTDRGHPPSEYQENLEILLQIPVFSGLPMEAQKVLAYLCTREVFKPGEFLFTEGDTDEHAYFILEGKAGLMLTVDGTSEQVREYGESTFLGGLSLLCPAKRLYSLKALTRMRCVIFARDKFQRTLEQFPDLARMVIQEICTLIHQWESSLIVEHARHCPDCRGNVGVSLI</sequence>
<dbReference type="KEGG" id="sfu:Sfum_4030"/>
<evidence type="ECO:0000259" key="1">
    <source>
        <dbReference type="PROSITE" id="PS50042"/>
    </source>
</evidence>
<accession>A0LQJ4</accession>
<dbReference type="GO" id="GO:0098855">
    <property type="term" value="C:HCN channel complex"/>
    <property type="evidence" value="ECO:0007669"/>
    <property type="project" value="TreeGrafter"/>
</dbReference>
<dbReference type="SMART" id="SM00100">
    <property type="entry name" value="cNMP"/>
    <property type="match status" value="1"/>
</dbReference>
<feature type="domain" description="Cyclic nucleotide-binding" evidence="1">
    <location>
        <begin position="26"/>
        <end position="145"/>
    </location>
</feature>
<dbReference type="InterPro" id="IPR018490">
    <property type="entry name" value="cNMP-bd_dom_sf"/>
</dbReference>
<dbReference type="Pfam" id="PF00027">
    <property type="entry name" value="cNMP_binding"/>
    <property type="match status" value="1"/>
</dbReference>
<dbReference type="OrthoDB" id="5420529at2"/>